<feature type="compositionally biased region" description="Basic and acidic residues" evidence="5">
    <location>
        <begin position="789"/>
        <end position="805"/>
    </location>
</feature>
<feature type="region of interest" description="Disordered" evidence="5">
    <location>
        <begin position="1050"/>
        <end position="1169"/>
    </location>
</feature>
<evidence type="ECO:0000256" key="1">
    <source>
        <dbReference type="ARBA" id="ARBA00022723"/>
    </source>
</evidence>
<keyword evidence="1" id="KW-0479">Metal-binding</keyword>
<feature type="region of interest" description="Disordered" evidence="5">
    <location>
        <begin position="765"/>
        <end position="1021"/>
    </location>
</feature>
<feature type="region of interest" description="Disordered" evidence="5">
    <location>
        <begin position="637"/>
        <end position="668"/>
    </location>
</feature>
<proteinExistence type="predicted"/>
<feature type="region of interest" description="Disordered" evidence="5">
    <location>
        <begin position="1549"/>
        <end position="1572"/>
    </location>
</feature>
<accession>A0A8J5GI68</accession>
<dbReference type="PROSITE" id="PS00518">
    <property type="entry name" value="ZF_RING_1"/>
    <property type="match status" value="1"/>
</dbReference>
<feature type="compositionally biased region" description="Polar residues" evidence="5">
    <location>
        <begin position="508"/>
        <end position="526"/>
    </location>
</feature>
<gene>
    <name evidence="7" type="ORF">ZIOFF_033356</name>
</gene>
<dbReference type="Proteomes" id="UP000734854">
    <property type="component" value="Unassembled WGS sequence"/>
</dbReference>
<evidence type="ECO:0000256" key="3">
    <source>
        <dbReference type="ARBA" id="ARBA00022833"/>
    </source>
</evidence>
<dbReference type="GO" id="GO:0008270">
    <property type="term" value="F:zinc ion binding"/>
    <property type="evidence" value="ECO:0007669"/>
    <property type="project" value="UniProtKB-KW"/>
</dbReference>
<feature type="region of interest" description="Disordered" evidence="5">
    <location>
        <begin position="433"/>
        <end position="529"/>
    </location>
</feature>
<protein>
    <recommendedName>
        <fullName evidence="6">RING-type domain-containing protein</fullName>
    </recommendedName>
</protein>
<feature type="compositionally biased region" description="Polar residues" evidence="5">
    <location>
        <begin position="1112"/>
        <end position="1123"/>
    </location>
</feature>
<keyword evidence="8" id="KW-1185">Reference proteome</keyword>
<feature type="compositionally biased region" description="Polar residues" evidence="5">
    <location>
        <begin position="698"/>
        <end position="732"/>
    </location>
</feature>
<sequence>MLMSARFPVGQLAISDLNLIGIICRMGFDNECIVNIQSLPGEYFCPVCRTLIYPSEALQTQCTHLYCKPCLSYIAATTHACPYDGYLVTEADSKPLTESNKALGETIGKVAVNCLYQRSGCQWQGTLSECIAHCSSCTFGNSPVVCNRCGTQIIHRQVQEHTQICPGLQPQAQQLDNSQVQGSATSSQTVPQDPTITSAAAPGSTAGTASVAIPAAASASTPTAPSAATPATASAIPTTAAASQSQTQANITAYAQAASQLPTQQWYQQQQLQQYQQYYQMYPGYDPYQQHYQQFSQYQQQAYPQYGQPQAQTQPAIQGQQQPSLYVQPQSQPQPQPQPQPQVHAQPIGQPQPLAQAAQTQQQQPLMPIQQPLPQPQPQGQPQPVAQLTQMQVPQLTVPVQQPYTQILPQTNQPPQAQIAAQQFVQPTLTQYAQPQPPQQMQVPPLQQPLQPQQHPQSLPQQQTHPHTQPQARPTAVQQPPMLPQMHPQHPNAHQQMQPQSIAQPQHPSSHPVTGHQSYQQTQSGAPPQRPMFVQTQQVVPQQPVQMPNQFPSQQPSQMPPPSGYMPMQVQQQPMLPPQRPAHPQQQPHLPVNQHGQQKHQYPPMHAQAQQQVFPSQQSHGHLLPGQQFPQMMVSSQQQMHPPGPQHIQHVTAQTHPHGPPAQGMAAHQTAMRPLTANTLPHQSIQQFPGGPGKPAQPSLNQQSPNHSNLTRPGPSLTVTPESVKSHLSQPGGQAVSIPSAGPPNSGVVDKMGISVELTNESVANSADGRFQNEISTTTDTKINQSESETDKKPVGDSKENDKQSEMASTLPEEEGIEPAEHKYGDKKEVADLVDGNQRPDVPNDGNAGENQSTEAKPDEKSGAPSEVRGSNVSSDAGTHKHSSLAAELKESSGLTEGSHAGEFASKTKSQQLPAPERGHLQQPTLQNAAPPYEGTHFQAGYQDRSSSQLAWNGSVSGTRPVPLSGPLPGKEGYPTQQIPYGHPSNATAATTRFSAPDRMLPHHIPHPGANQDRRSQETLPYQIQAPGQNIASGQMRPPGQNFPEHLSLQGQPSVVQESFRSSTGQPYGGGYHSDAHHDGPPGPGVPPSGRLAGHVGFPQHGGFPEQALAPQGQSQSHMSQPHSGVRVSQHPQLVPNSGAFNTSSLMPRGPLFHLEDRGGPSHLGPSNALESEMYDTRRPGFSDGRSDLLGKSNLIKANGIPGKMQVDNMHDPAFALGLTEDRFKPFPDERFRPLPEDGMPRHFPLDPGRHNAGRREFEEDLKQFPRPAHLDSEGLRNFDSYNSSRPLDRGWQQTGPDIRPFDRPLPRPDGIPGPFATGQTGSFPASRPGLENHMMDMLETRRPPGPHDEFDRHMDILPPIRSPVRDFGALPSSRFGTTGKPRLGDIDSRELHGFTERSKPFHASSDLSAGSFRDSKISMPSMLGSGPMPGRFLREIPDGSRSFQMEQFESGEPFNQGRMPTGDPSFGGIHGRDFPNEAAPFNIHNVRGDMEAFELLKKRKPGTMGWCRICSIDCETVEGLDLHAQTREHQKMALNMVLAFKREANMKNRISENVTPREGKNKRKDFGKPLK</sequence>
<feature type="compositionally biased region" description="Polar residues" evidence="5">
    <location>
        <begin position="773"/>
        <end position="787"/>
    </location>
</feature>
<feature type="compositionally biased region" description="Low complexity" evidence="5">
    <location>
        <begin position="582"/>
        <end position="591"/>
    </location>
</feature>
<dbReference type="InterPro" id="IPR013083">
    <property type="entry name" value="Znf_RING/FYVE/PHD"/>
</dbReference>
<feature type="region of interest" description="Disordered" evidence="5">
    <location>
        <begin position="682"/>
        <end position="750"/>
    </location>
</feature>
<evidence type="ECO:0000256" key="5">
    <source>
        <dbReference type="SAM" id="MobiDB-lite"/>
    </source>
</evidence>
<dbReference type="SUPFAM" id="SSF57850">
    <property type="entry name" value="RING/U-box"/>
    <property type="match status" value="1"/>
</dbReference>
<reference evidence="7 8" key="1">
    <citation type="submission" date="2020-08" db="EMBL/GenBank/DDBJ databases">
        <title>Plant Genome Project.</title>
        <authorList>
            <person name="Zhang R.-G."/>
        </authorList>
    </citation>
    <scope>NUCLEOTIDE SEQUENCE [LARGE SCALE GENOMIC DNA]</scope>
    <source>
        <tissue evidence="7">Rhizome</tissue>
    </source>
</reference>
<feature type="domain" description="RING-type" evidence="6">
    <location>
        <begin position="45"/>
        <end position="84"/>
    </location>
</feature>
<feature type="compositionally biased region" description="Low complexity" evidence="5">
    <location>
        <begin position="565"/>
        <end position="574"/>
    </location>
</feature>
<evidence type="ECO:0000313" key="8">
    <source>
        <dbReference type="Proteomes" id="UP000734854"/>
    </source>
</evidence>
<feature type="compositionally biased region" description="Polar residues" evidence="5">
    <location>
        <begin position="944"/>
        <end position="958"/>
    </location>
</feature>
<feature type="region of interest" description="Disordered" evidence="5">
    <location>
        <begin position="546"/>
        <end position="599"/>
    </location>
</feature>
<evidence type="ECO:0000259" key="6">
    <source>
        <dbReference type="PROSITE" id="PS50089"/>
    </source>
</evidence>
<organism evidence="7 8">
    <name type="scientific">Zingiber officinale</name>
    <name type="common">Ginger</name>
    <name type="synonym">Amomum zingiber</name>
    <dbReference type="NCBI Taxonomy" id="94328"/>
    <lineage>
        <taxon>Eukaryota</taxon>
        <taxon>Viridiplantae</taxon>
        <taxon>Streptophyta</taxon>
        <taxon>Embryophyta</taxon>
        <taxon>Tracheophyta</taxon>
        <taxon>Spermatophyta</taxon>
        <taxon>Magnoliopsida</taxon>
        <taxon>Liliopsida</taxon>
        <taxon>Zingiberales</taxon>
        <taxon>Zingiberaceae</taxon>
        <taxon>Zingiber</taxon>
    </lineage>
</organism>
<keyword evidence="2 4" id="KW-0863">Zinc-finger</keyword>
<evidence type="ECO:0000256" key="2">
    <source>
        <dbReference type="ARBA" id="ARBA00022771"/>
    </source>
</evidence>
<feature type="compositionally biased region" description="Polar residues" evidence="5">
    <location>
        <begin position="175"/>
        <end position="196"/>
    </location>
</feature>
<feature type="compositionally biased region" description="Low complexity" evidence="5">
    <location>
        <begin position="305"/>
        <end position="331"/>
    </location>
</feature>
<keyword evidence="3" id="KW-0862">Zinc</keyword>
<dbReference type="SUPFAM" id="SSF49599">
    <property type="entry name" value="TRAF domain-like"/>
    <property type="match status" value="1"/>
</dbReference>
<feature type="compositionally biased region" description="Polar residues" evidence="5">
    <location>
        <begin position="975"/>
        <end position="994"/>
    </location>
</feature>
<dbReference type="PROSITE" id="PS50089">
    <property type="entry name" value="ZF_RING_2"/>
    <property type="match status" value="1"/>
</dbReference>
<feature type="compositionally biased region" description="Low complexity" evidence="5">
    <location>
        <begin position="341"/>
        <end position="364"/>
    </location>
</feature>
<dbReference type="InterPro" id="IPR017907">
    <property type="entry name" value="Znf_RING_CS"/>
</dbReference>
<feature type="compositionally biased region" description="Polar residues" evidence="5">
    <location>
        <begin position="1130"/>
        <end position="1146"/>
    </location>
</feature>
<dbReference type="PANTHER" id="PTHR37393:SF1">
    <property type="entry name" value="AT-RICH INTERACTIVE DOMAIN-CONTAINING PROTEIN 1A-LIKE"/>
    <property type="match status" value="1"/>
</dbReference>
<feature type="compositionally biased region" description="Basic and acidic residues" evidence="5">
    <location>
        <begin position="819"/>
        <end position="831"/>
    </location>
</feature>
<dbReference type="InterPro" id="IPR001841">
    <property type="entry name" value="Znf_RING"/>
</dbReference>
<comment type="caution">
    <text evidence="7">The sequence shown here is derived from an EMBL/GenBank/DDBJ whole genome shotgun (WGS) entry which is preliminary data.</text>
</comment>
<feature type="compositionally biased region" description="Low complexity" evidence="5">
    <location>
        <begin position="546"/>
        <end position="557"/>
    </location>
</feature>
<feature type="region of interest" description="Disordered" evidence="5">
    <location>
        <begin position="175"/>
        <end position="204"/>
    </location>
</feature>
<feature type="region of interest" description="Disordered" evidence="5">
    <location>
        <begin position="305"/>
        <end position="364"/>
    </location>
</feature>
<name>A0A8J5GI68_ZINOF</name>
<dbReference type="EMBL" id="JACMSC010000009">
    <property type="protein sequence ID" value="KAG6508001.1"/>
    <property type="molecule type" value="Genomic_DNA"/>
</dbReference>
<dbReference type="Gene3D" id="3.30.40.10">
    <property type="entry name" value="Zinc/RING finger domain, C3HC4 (zinc finger)"/>
    <property type="match status" value="1"/>
</dbReference>
<feature type="compositionally biased region" description="Polar residues" evidence="5">
    <location>
        <begin position="1050"/>
        <end position="1066"/>
    </location>
</feature>
<dbReference type="PANTHER" id="PTHR37393">
    <property type="entry name" value="AT-RICH INTERACTIVE DOMAIN-CONTAINING PROTEIN 1A-LIKE"/>
    <property type="match status" value="1"/>
</dbReference>
<evidence type="ECO:0000313" key="7">
    <source>
        <dbReference type="EMBL" id="KAG6508001.1"/>
    </source>
</evidence>
<evidence type="ECO:0000256" key="4">
    <source>
        <dbReference type="PROSITE-ProRule" id="PRU00175"/>
    </source>
</evidence>
<feature type="compositionally biased region" description="Low complexity" evidence="5">
    <location>
        <begin position="433"/>
        <end position="471"/>
    </location>
</feature>
<feature type="compositionally biased region" description="Low complexity" evidence="5">
    <location>
        <begin position="478"/>
        <end position="507"/>
    </location>
</feature>